<reference evidence="2 3" key="1">
    <citation type="submission" date="2024-09" db="EMBL/GenBank/DDBJ databases">
        <title>Rethinking Asexuality: The Enigmatic Case of Functional Sexual Genes in Lepraria (Stereocaulaceae).</title>
        <authorList>
            <person name="Doellman M."/>
            <person name="Sun Y."/>
            <person name="Barcenas-Pena A."/>
            <person name="Lumbsch H.T."/>
            <person name="Grewe F."/>
        </authorList>
    </citation>
    <scope>NUCLEOTIDE SEQUENCE [LARGE SCALE GENOMIC DNA]</scope>
    <source>
        <strain evidence="2 3">Grewe 0041</strain>
    </source>
</reference>
<dbReference type="EMBL" id="JBHFEH010000028">
    <property type="protein sequence ID" value="KAL2052274.1"/>
    <property type="molecule type" value="Genomic_DNA"/>
</dbReference>
<keyword evidence="3" id="KW-1185">Reference proteome</keyword>
<name>A0ABR4B2Z5_9LECA</name>
<accession>A0ABR4B2Z5</accession>
<proteinExistence type="predicted"/>
<feature type="compositionally biased region" description="Basic and acidic residues" evidence="1">
    <location>
        <begin position="40"/>
        <end position="54"/>
    </location>
</feature>
<feature type="region of interest" description="Disordered" evidence="1">
    <location>
        <begin position="29"/>
        <end position="117"/>
    </location>
</feature>
<dbReference type="Proteomes" id="UP001590951">
    <property type="component" value="Unassembled WGS sequence"/>
</dbReference>
<gene>
    <name evidence="2" type="ORF">ABVK25_007433</name>
</gene>
<feature type="compositionally biased region" description="Low complexity" evidence="1">
    <location>
        <begin position="1"/>
        <end position="14"/>
    </location>
</feature>
<organism evidence="2 3">
    <name type="scientific">Lepraria finkii</name>
    <dbReference type="NCBI Taxonomy" id="1340010"/>
    <lineage>
        <taxon>Eukaryota</taxon>
        <taxon>Fungi</taxon>
        <taxon>Dikarya</taxon>
        <taxon>Ascomycota</taxon>
        <taxon>Pezizomycotina</taxon>
        <taxon>Lecanoromycetes</taxon>
        <taxon>OSLEUM clade</taxon>
        <taxon>Lecanoromycetidae</taxon>
        <taxon>Lecanorales</taxon>
        <taxon>Lecanorineae</taxon>
        <taxon>Stereocaulaceae</taxon>
        <taxon>Lepraria</taxon>
    </lineage>
</organism>
<comment type="caution">
    <text evidence="2">The sequence shown here is derived from an EMBL/GenBank/DDBJ whole genome shotgun (WGS) entry which is preliminary data.</text>
</comment>
<evidence type="ECO:0000256" key="1">
    <source>
        <dbReference type="SAM" id="MobiDB-lite"/>
    </source>
</evidence>
<evidence type="ECO:0000313" key="3">
    <source>
        <dbReference type="Proteomes" id="UP001590951"/>
    </source>
</evidence>
<sequence length="117" mass="12937">MSSSLRSLRTSALRQPPFRVLSLTQTRLASAGSHTGVDWQGRKPDEHVTNRNDELDVQSRASRDGKRSRVSGDEKESQGTTEKDAGDQNEQAKKDHPEAPEPVIGMNDERGQMGHKS</sequence>
<feature type="compositionally biased region" description="Basic and acidic residues" evidence="1">
    <location>
        <begin position="61"/>
        <end position="99"/>
    </location>
</feature>
<evidence type="ECO:0000313" key="2">
    <source>
        <dbReference type="EMBL" id="KAL2052274.1"/>
    </source>
</evidence>
<feature type="region of interest" description="Disordered" evidence="1">
    <location>
        <begin position="1"/>
        <end position="20"/>
    </location>
</feature>
<feature type="compositionally biased region" description="Basic and acidic residues" evidence="1">
    <location>
        <begin position="107"/>
        <end position="117"/>
    </location>
</feature>
<protein>
    <submittedName>
        <fullName evidence="2">Uncharacterized protein</fullName>
    </submittedName>
</protein>